<feature type="transmembrane region" description="Helical" evidence="2">
    <location>
        <begin position="26"/>
        <end position="50"/>
    </location>
</feature>
<keyword evidence="2" id="KW-0472">Membrane</keyword>
<feature type="coiled-coil region" evidence="1">
    <location>
        <begin position="51"/>
        <end position="78"/>
    </location>
</feature>
<dbReference type="Proteomes" id="UP000186914">
    <property type="component" value="Unassembled WGS sequence"/>
</dbReference>
<dbReference type="AlphaFoldDB" id="A0A1N6X6H0"/>
<protein>
    <submittedName>
        <fullName evidence="3">Uncharacterized protein</fullName>
    </submittedName>
</protein>
<dbReference type="OrthoDB" id="270655at2157"/>
<evidence type="ECO:0000256" key="1">
    <source>
        <dbReference type="SAM" id="Coils"/>
    </source>
</evidence>
<sequence>MISLPGSVPLLEPVPLFGPVPGGMELFVIFIMALMMFGLPLTIFGGLFVAHKRSKEDMEELKREVSELREQVEANDRER</sequence>
<evidence type="ECO:0000313" key="3">
    <source>
        <dbReference type="EMBL" id="SIQ97952.1"/>
    </source>
</evidence>
<dbReference type="RefSeq" id="WP_076428503.1">
    <property type="nucleotide sequence ID" value="NZ_FTNO01000001.1"/>
</dbReference>
<evidence type="ECO:0000313" key="4">
    <source>
        <dbReference type="Proteomes" id="UP000186914"/>
    </source>
</evidence>
<keyword evidence="4" id="KW-1185">Reference proteome</keyword>
<keyword evidence="2" id="KW-1133">Transmembrane helix</keyword>
<keyword evidence="2" id="KW-0812">Transmembrane</keyword>
<organism evidence="3 4">
    <name type="scientific">Haladaptatus litoreus</name>
    <dbReference type="NCBI Taxonomy" id="553468"/>
    <lineage>
        <taxon>Archaea</taxon>
        <taxon>Methanobacteriati</taxon>
        <taxon>Methanobacteriota</taxon>
        <taxon>Stenosarchaea group</taxon>
        <taxon>Halobacteria</taxon>
        <taxon>Halobacteriales</taxon>
        <taxon>Haladaptataceae</taxon>
        <taxon>Haladaptatus</taxon>
    </lineage>
</organism>
<reference evidence="4" key="1">
    <citation type="submission" date="2017-01" db="EMBL/GenBank/DDBJ databases">
        <authorList>
            <person name="Varghese N."/>
            <person name="Submissions S."/>
        </authorList>
    </citation>
    <scope>NUCLEOTIDE SEQUENCE [LARGE SCALE GENOMIC DNA]</scope>
    <source>
        <strain evidence="4">CGMCC 1.7737</strain>
    </source>
</reference>
<name>A0A1N6X6H0_9EURY</name>
<proteinExistence type="predicted"/>
<accession>A0A1N6X6H0</accession>
<keyword evidence="1" id="KW-0175">Coiled coil</keyword>
<dbReference type="EMBL" id="FTNO01000001">
    <property type="protein sequence ID" value="SIQ97952.1"/>
    <property type="molecule type" value="Genomic_DNA"/>
</dbReference>
<gene>
    <name evidence="3" type="ORF">SAMN05421858_1008</name>
</gene>
<evidence type="ECO:0000256" key="2">
    <source>
        <dbReference type="SAM" id="Phobius"/>
    </source>
</evidence>